<proteinExistence type="predicted"/>
<dbReference type="Proteomes" id="UP001057738">
    <property type="component" value="Chromosome"/>
</dbReference>
<keyword evidence="2" id="KW-0812">Transmembrane</keyword>
<organism evidence="3 4">
    <name type="scientific">Streptomyces yangpuensis</name>
    <dbReference type="NCBI Taxonomy" id="1648182"/>
    <lineage>
        <taxon>Bacteria</taxon>
        <taxon>Bacillati</taxon>
        <taxon>Actinomycetota</taxon>
        <taxon>Actinomycetes</taxon>
        <taxon>Kitasatosporales</taxon>
        <taxon>Streptomycetaceae</taxon>
        <taxon>Streptomyces</taxon>
    </lineage>
</organism>
<gene>
    <name evidence="3" type="ORF">NRK68_10275</name>
</gene>
<protein>
    <submittedName>
        <fullName evidence="3">Uncharacterized protein</fullName>
    </submittedName>
</protein>
<evidence type="ECO:0000256" key="1">
    <source>
        <dbReference type="SAM" id="MobiDB-lite"/>
    </source>
</evidence>
<sequence>MGGRQHTQRGRRGRSALRRAVLLTVLGMLVGALFLCARSGDSPASSEVRAHGTTHHTADGTNRATTHGTAHGTAPAVCVSPYEPPGCSPLAHVPPAVLPVPPPAVTVTGGGPLPSAHTTAAGRIRPPEALARAADLHVLQVLRT</sequence>
<feature type="transmembrane region" description="Helical" evidence="2">
    <location>
        <begin position="20"/>
        <end position="40"/>
    </location>
</feature>
<feature type="compositionally biased region" description="Low complexity" evidence="1">
    <location>
        <begin position="59"/>
        <end position="73"/>
    </location>
</feature>
<keyword evidence="2" id="KW-1133">Transmembrane helix</keyword>
<dbReference type="EMBL" id="CP102514">
    <property type="protein sequence ID" value="UUY47571.1"/>
    <property type="molecule type" value="Genomic_DNA"/>
</dbReference>
<evidence type="ECO:0000313" key="4">
    <source>
        <dbReference type="Proteomes" id="UP001057738"/>
    </source>
</evidence>
<feature type="region of interest" description="Disordered" evidence="1">
    <location>
        <begin position="42"/>
        <end position="73"/>
    </location>
</feature>
<evidence type="ECO:0000313" key="3">
    <source>
        <dbReference type="EMBL" id="UUY47571.1"/>
    </source>
</evidence>
<dbReference type="GeneID" id="95573852"/>
<evidence type="ECO:0000256" key="2">
    <source>
        <dbReference type="SAM" id="Phobius"/>
    </source>
</evidence>
<reference evidence="3" key="1">
    <citation type="submission" date="2022-08" db="EMBL/GenBank/DDBJ databases">
        <authorList>
            <person name="Tian L."/>
        </authorList>
    </citation>
    <scope>NUCLEOTIDE SEQUENCE</scope>
    <source>
        <strain evidence="3">CM253</strain>
    </source>
</reference>
<dbReference type="RefSeq" id="WP_257855636.1">
    <property type="nucleotide sequence ID" value="NZ_CP102514.1"/>
</dbReference>
<name>A0ABY5PTX2_9ACTN</name>
<keyword evidence="4" id="KW-1185">Reference proteome</keyword>
<keyword evidence="2" id="KW-0472">Membrane</keyword>
<accession>A0ABY5PTX2</accession>